<dbReference type="STRING" id="483547.GSUB_06420"/>
<dbReference type="RefSeq" id="WP_040199826.1">
    <property type="nucleotide sequence ID" value="NZ_CP010311.1"/>
</dbReference>
<comment type="similarity">
    <text evidence="2">Belongs to the class-V pyridoxal-phosphate-dependent aminotransferase family. Csd subfamily.</text>
</comment>
<dbReference type="Proteomes" id="UP000035036">
    <property type="component" value="Chromosome"/>
</dbReference>
<accession>A0A0B5FQA2</accession>
<dbReference type="GO" id="GO:0006534">
    <property type="term" value="P:cysteine metabolic process"/>
    <property type="evidence" value="ECO:0007669"/>
    <property type="project" value="InterPro"/>
</dbReference>
<gene>
    <name evidence="8" type="ORF">GSUB_06420</name>
</gene>
<evidence type="ECO:0000256" key="5">
    <source>
        <dbReference type="ARBA" id="ARBA00022898"/>
    </source>
</evidence>
<keyword evidence="4" id="KW-0808">Transferase</keyword>
<dbReference type="EMBL" id="CP010311">
    <property type="protein sequence ID" value="AJF06265.1"/>
    <property type="molecule type" value="Genomic_DNA"/>
</dbReference>
<sequence>MPVYLDNAATSFPKPDEVINAVTSTLRDAGANPGRGGHHLVLEAGRIVLGAREAVAELLRVKDAACVAFTANATEAINIALFGLLLPGDRVVTTFMEHNAVTRPLRALQERGVIVHKVPADHQGRVCPSAIKAACEERTRLVVMTHCSNVTGTLQPIEEIGPWCRHRGILFMVDAAQTAGVFPLDVAGMGIDLLAAPGHKGLLGPQGTGFLYVRPGLKLSPLIYGGTGGNSHSELPPDDMPERLEAGTLNTPGLAGLAAGLRFIAREGIDRIRAHEAELLAELIDGLRKIDGLELYGPTDPCMHGGALSFNLRGRDPAEVGFLLDHEHGVQTRVGLHCAPDAHRSIGTYPRGTVRMSPGYFNTLDDMRFAVSAVSAVAAHEVD</sequence>
<name>A0A0B5FQA2_9BACT</name>
<evidence type="ECO:0000256" key="3">
    <source>
        <dbReference type="ARBA" id="ARBA00012239"/>
    </source>
</evidence>
<dbReference type="EC" id="2.8.1.7" evidence="3"/>
<dbReference type="InterPro" id="IPR015424">
    <property type="entry name" value="PyrdxlP-dep_Trfase"/>
</dbReference>
<dbReference type="InterPro" id="IPR010970">
    <property type="entry name" value="Cys_dSase_SufS"/>
</dbReference>
<comment type="cofactor">
    <cofactor evidence="1">
        <name>pyridoxal 5'-phosphate</name>
        <dbReference type="ChEBI" id="CHEBI:597326"/>
    </cofactor>
</comment>
<evidence type="ECO:0000256" key="2">
    <source>
        <dbReference type="ARBA" id="ARBA00010447"/>
    </source>
</evidence>
<evidence type="ECO:0000256" key="1">
    <source>
        <dbReference type="ARBA" id="ARBA00001933"/>
    </source>
</evidence>
<dbReference type="NCBIfam" id="TIGR01977">
    <property type="entry name" value="am_tr_V_EF2568"/>
    <property type="match status" value="1"/>
</dbReference>
<evidence type="ECO:0000256" key="6">
    <source>
        <dbReference type="ARBA" id="ARBA00050776"/>
    </source>
</evidence>
<feature type="domain" description="Aminotransferase class V" evidence="7">
    <location>
        <begin position="3"/>
        <end position="366"/>
    </location>
</feature>
<reference evidence="8 9" key="1">
    <citation type="journal article" date="2015" name="Genome Announc.">
        <title>Genomes of Geoalkalibacter ferrihydriticus Z-0531T and Geoalkalibacter subterraneus Red1T, Two Haloalkaliphilic Metal-Reducing Deltaproteobacteria.</title>
        <authorList>
            <person name="Badalamenti J.P."/>
            <person name="Krajmalnik-Brown R."/>
            <person name="Torres C.I."/>
            <person name="Bond D.R."/>
        </authorList>
    </citation>
    <scope>NUCLEOTIDE SEQUENCE [LARGE SCALE GENOMIC DNA]</scope>
    <source>
        <strain evidence="8 9">Red1</strain>
    </source>
</reference>
<dbReference type="PANTHER" id="PTHR43586">
    <property type="entry name" value="CYSTEINE DESULFURASE"/>
    <property type="match status" value="1"/>
</dbReference>
<dbReference type="OrthoDB" id="9808002at2"/>
<dbReference type="Pfam" id="PF00266">
    <property type="entry name" value="Aminotran_5"/>
    <property type="match status" value="1"/>
</dbReference>
<evidence type="ECO:0000313" key="8">
    <source>
        <dbReference type="EMBL" id="AJF06265.1"/>
    </source>
</evidence>
<proteinExistence type="inferred from homology"/>
<comment type="catalytic activity">
    <reaction evidence="6">
        <text>(sulfur carrier)-H + L-cysteine = (sulfur carrier)-SH + L-alanine</text>
        <dbReference type="Rhea" id="RHEA:43892"/>
        <dbReference type="Rhea" id="RHEA-COMP:14737"/>
        <dbReference type="Rhea" id="RHEA-COMP:14739"/>
        <dbReference type="ChEBI" id="CHEBI:29917"/>
        <dbReference type="ChEBI" id="CHEBI:35235"/>
        <dbReference type="ChEBI" id="CHEBI:57972"/>
        <dbReference type="ChEBI" id="CHEBI:64428"/>
        <dbReference type="EC" id="2.8.1.7"/>
    </reaction>
</comment>
<dbReference type="KEGG" id="gsb:GSUB_06420"/>
<evidence type="ECO:0000313" key="9">
    <source>
        <dbReference type="Proteomes" id="UP000035036"/>
    </source>
</evidence>
<dbReference type="InterPro" id="IPR015421">
    <property type="entry name" value="PyrdxlP-dep_Trfase_major"/>
</dbReference>
<evidence type="ECO:0000259" key="7">
    <source>
        <dbReference type="Pfam" id="PF00266"/>
    </source>
</evidence>
<organism evidence="8 9">
    <name type="scientific">Geoalkalibacter subterraneus</name>
    <dbReference type="NCBI Taxonomy" id="483547"/>
    <lineage>
        <taxon>Bacteria</taxon>
        <taxon>Pseudomonadati</taxon>
        <taxon>Thermodesulfobacteriota</taxon>
        <taxon>Desulfuromonadia</taxon>
        <taxon>Desulfuromonadales</taxon>
        <taxon>Geoalkalibacteraceae</taxon>
        <taxon>Geoalkalibacter</taxon>
    </lineage>
</organism>
<protein>
    <recommendedName>
        <fullName evidence="3">cysteine desulfurase</fullName>
        <ecNumber evidence="3">2.8.1.7</ecNumber>
    </recommendedName>
</protein>
<dbReference type="SUPFAM" id="SSF53383">
    <property type="entry name" value="PLP-dependent transferases"/>
    <property type="match status" value="1"/>
</dbReference>
<dbReference type="AlphaFoldDB" id="A0A0B5FQA2"/>
<dbReference type="PANTHER" id="PTHR43586:SF4">
    <property type="entry name" value="ISOPENICILLIN N EPIMERASE"/>
    <property type="match status" value="1"/>
</dbReference>
<dbReference type="InterPro" id="IPR010969">
    <property type="entry name" value="Cys_dSase-rel_unknwn_funct"/>
</dbReference>
<dbReference type="Gene3D" id="3.90.1150.10">
    <property type="entry name" value="Aspartate Aminotransferase, domain 1"/>
    <property type="match status" value="1"/>
</dbReference>
<dbReference type="Gene3D" id="3.40.640.10">
    <property type="entry name" value="Type I PLP-dependent aspartate aminotransferase-like (Major domain)"/>
    <property type="match status" value="1"/>
</dbReference>
<evidence type="ECO:0000256" key="4">
    <source>
        <dbReference type="ARBA" id="ARBA00022679"/>
    </source>
</evidence>
<keyword evidence="5" id="KW-0663">Pyridoxal phosphate</keyword>
<dbReference type="InterPro" id="IPR000192">
    <property type="entry name" value="Aminotrans_V_dom"/>
</dbReference>
<dbReference type="HOGENOM" id="CLU_003433_2_4_7"/>
<dbReference type="GO" id="GO:0031071">
    <property type="term" value="F:cysteine desulfurase activity"/>
    <property type="evidence" value="ECO:0007669"/>
    <property type="project" value="UniProtKB-EC"/>
</dbReference>
<keyword evidence="9" id="KW-1185">Reference proteome</keyword>
<dbReference type="InterPro" id="IPR015422">
    <property type="entry name" value="PyrdxlP-dep_Trfase_small"/>
</dbReference>
<dbReference type="GO" id="GO:0030170">
    <property type="term" value="F:pyridoxal phosphate binding"/>
    <property type="evidence" value="ECO:0007669"/>
    <property type="project" value="InterPro"/>
</dbReference>
<dbReference type="CDD" id="cd06453">
    <property type="entry name" value="SufS_like"/>
    <property type="match status" value="1"/>
</dbReference>